<evidence type="ECO:0000313" key="3">
    <source>
        <dbReference type="Proteomes" id="UP000282613"/>
    </source>
</evidence>
<protein>
    <submittedName>
        <fullName evidence="2 4">Uncharacterized protein</fullName>
    </submittedName>
</protein>
<dbReference type="AlphaFoldDB" id="A0A0R3W2W1"/>
<keyword evidence="3" id="KW-1185">Reference proteome</keyword>
<reference evidence="4" key="1">
    <citation type="submission" date="2017-02" db="UniProtKB">
        <authorList>
            <consortium name="WormBaseParasite"/>
        </authorList>
    </citation>
    <scope>IDENTIFICATION</scope>
</reference>
<dbReference type="Proteomes" id="UP000282613">
    <property type="component" value="Unassembled WGS sequence"/>
</dbReference>
<evidence type="ECO:0000313" key="2">
    <source>
        <dbReference type="EMBL" id="VDK33048.1"/>
    </source>
</evidence>
<name>A0A0R3W2W1_TAEAS</name>
<gene>
    <name evidence="2" type="ORF">TASK_LOCUS4201</name>
</gene>
<dbReference type="EMBL" id="UYRS01018334">
    <property type="protein sequence ID" value="VDK33048.1"/>
    <property type="molecule type" value="Genomic_DNA"/>
</dbReference>
<evidence type="ECO:0000313" key="4">
    <source>
        <dbReference type="WBParaSite" id="TASK_0000420001-mRNA-1"/>
    </source>
</evidence>
<proteinExistence type="predicted"/>
<feature type="region of interest" description="Disordered" evidence="1">
    <location>
        <begin position="28"/>
        <end position="63"/>
    </location>
</feature>
<feature type="compositionally biased region" description="Low complexity" evidence="1">
    <location>
        <begin position="31"/>
        <end position="47"/>
    </location>
</feature>
<accession>A0A0R3W2W1</accession>
<evidence type="ECO:0000256" key="1">
    <source>
        <dbReference type="SAM" id="MobiDB-lite"/>
    </source>
</evidence>
<organism evidence="4">
    <name type="scientific">Taenia asiatica</name>
    <name type="common">Asian tapeworm</name>
    <dbReference type="NCBI Taxonomy" id="60517"/>
    <lineage>
        <taxon>Eukaryota</taxon>
        <taxon>Metazoa</taxon>
        <taxon>Spiralia</taxon>
        <taxon>Lophotrochozoa</taxon>
        <taxon>Platyhelminthes</taxon>
        <taxon>Cestoda</taxon>
        <taxon>Eucestoda</taxon>
        <taxon>Cyclophyllidea</taxon>
        <taxon>Taeniidae</taxon>
        <taxon>Taenia</taxon>
    </lineage>
</organism>
<sequence length="94" mass="10677">MRSGILIIRSSSKRLVHIEKMAHWVRVMHKPQQQQQQQQQQELASLLPPLPPPLPGNPVNATPAIQGVARGWGNFGKQSTTLFPQQRRFKHCPL</sequence>
<reference evidence="2 3" key="2">
    <citation type="submission" date="2018-11" db="EMBL/GenBank/DDBJ databases">
        <authorList>
            <consortium name="Pathogen Informatics"/>
        </authorList>
    </citation>
    <scope>NUCLEOTIDE SEQUENCE [LARGE SCALE GENOMIC DNA]</scope>
</reference>
<dbReference type="WBParaSite" id="TASK_0000420001-mRNA-1">
    <property type="protein sequence ID" value="TASK_0000420001-mRNA-1"/>
    <property type="gene ID" value="TASK_0000420001"/>
</dbReference>